<gene>
    <name evidence="1" type="primary">Contig9106.g9741</name>
    <name evidence="1" type="ORF">STYLEM_11898</name>
</gene>
<sequence>MIEYNYDSPQKALYTLTNFNKTRNRANLSNRSYGVQYKTQQSQHKINKNAFNRTFRYKNDYKDQIFPDLNDARNFSAHIENDSTNSVTNDIQRSAQDLKEIIEQKQNSITRTREKDNYYQKHLSFQPVDSSSYISDMTQVALKN</sequence>
<proteinExistence type="predicted"/>
<organism evidence="1 2">
    <name type="scientific">Stylonychia lemnae</name>
    <name type="common">Ciliate</name>
    <dbReference type="NCBI Taxonomy" id="5949"/>
    <lineage>
        <taxon>Eukaryota</taxon>
        <taxon>Sar</taxon>
        <taxon>Alveolata</taxon>
        <taxon>Ciliophora</taxon>
        <taxon>Intramacronucleata</taxon>
        <taxon>Spirotrichea</taxon>
        <taxon>Stichotrichia</taxon>
        <taxon>Sporadotrichida</taxon>
        <taxon>Oxytrichidae</taxon>
        <taxon>Stylonychinae</taxon>
        <taxon>Stylonychia</taxon>
    </lineage>
</organism>
<dbReference type="AlphaFoldDB" id="A0A078ANE6"/>
<dbReference type="EMBL" id="CCKQ01011315">
    <property type="protein sequence ID" value="CDW82862.1"/>
    <property type="molecule type" value="Genomic_DNA"/>
</dbReference>
<evidence type="ECO:0000313" key="1">
    <source>
        <dbReference type="EMBL" id="CDW82862.1"/>
    </source>
</evidence>
<accession>A0A078ANE6</accession>
<reference evidence="1 2" key="1">
    <citation type="submission" date="2014-06" db="EMBL/GenBank/DDBJ databases">
        <authorList>
            <person name="Swart Estienne"/>
        </authorList>
    </citation>
    <scope>NUCLEOTIDE SEQUENCE [LARGE SCALE GENOMIC DNA]</scope>
    <source>
        <strain evidence="1 2">130c</strain>
    </source>
</reference>
<dbReference type="Proteomes" id="UP000039865">
    <property type="component" value="Unassembled WGS sequence"/>
</dbReference>
<protein>
    <submittedName>
        <fullName evidence="1">Uncharacterized protein</fullName>
    </submittedName>
</protein>
<evidence type="ECO:0000313" key="2">
    <source>
        <dbReference type="Proteomes" id="UP000039865"/>
    </source>
</evidence>
<name>A0A078ANE6_STYLE</name>
<dbReference type="InParanoid" id="A0A078ANE6"/>
<keyword evidence="2" id="KW-1185">Reference proteome</keyword>